<dbReference type="AlphaFoldDB" id="A0ABD2T867"/>
<gene>
    <name evidence="9" type="ORF">AABB24_020407</name>
</gene>
<evidence type="ECO:0000256" key="7">
    <source>
        <dbReference type="SAM" id="MobiDB-lite"/>
    </source>
</evidence>
<evidence type="ECO:0000259" key="8">
    <source>
        <dbReference type="Pfam" id="PF17177"/>
    </source>
</evidence>
<name>A0ABD2T867_9SOLN</name>
<comment type="similarity">
    <text evidence="2">Belongs to the PPR family. P subfamily.</text>
</comment>
<dbReference type="PROSITE" id="PS51375">
    <property type="entry name" value="PPR"/>
    <property type="match status" value="2"/>
</dbReference>
<protein>
    <recommendedName>
        <fullName evidence="8">PROP1-like PPR domain-containing protein</fullName>
    </recommendedName>
</protein>
<dbReference type="FunFam" id="1.25.40.10:FF:000744">
    <property type="entry name" value="Pentatricopeptide repeat-containing protein, mitochondrial"/>
    <property type="match status" value="1"/>
</dbReference>
<dbReference type="PANTHER" id="PTHR45717">
    <property type="entry name" value="OS12G0527900 PROTEIN"/>
    <property type="match status" value="1"/>
</dbReference>
<keyword evidence="3" id="KW-0677">Repeat</keyword>
<feature type="domain" description="PROP1-like PPR" evidence="8">
    <location>
        <begin position="311"/>
        <end position="470"/>
    </location>
</feature>
<comment type="subcellular location">
    <subcellularLocation>
        <location evidence="1">Mitochondrion</location>
    </subcellularLocation>
</comment>
<feature type="compositionally biased region" description="Acidic residues" evidence="7">
    <location>
        <begin position="175"/>
        <end position="187"/>
    </location>
</feature>
<evidence type="ECO:0000256" key="4">
    <source>
        <dbReference type="ARBA" id="ARBA00022946"/>
    </source>
</evidence>
<evidence type="ECO:0000256" key="6">
    <source>
        <dbReference type="PROSITE-ProRule" id="PRU00708"/>
    </source>
</evidence>
<sequence>LPTERPHSTILKRVCKPGQREYLEGELKKRGFLGFKRFFSFPESHLHFDEGTMWAVRRASSSFKKQVFMTGGSRICYATSDISSQCLKGHNDGLKGDSNVISHRPLTYRGFQITSYGFLRVFRENRSFSSQAGTKSSGEEDSSSDDGFSELESSTATEAIQEVNKVDESVSEHELSEEDLDGEDVEAPQELLSDTEAEISKRKSPKNGVSSALFNAIMAAPALPVSKIMDKWVEGNNVTRVEVAAAMLNFRKRRMYGKALQLSEWLESKNQLTFIDRDYASRVDLIAKVRGLKKAEDYIGTIPESFRNEIIYRTLLANCVAEGDLKKSEQVFNKMKDLEFPLTCFTYNQLLLLYKKTDKKKIADVLLLMEKENVKPTHFTYRLLIDVKGQFNDISGMEQIVETMKAEGLEPDVTTKSILVKHYISGGLNEKAENVLKEMEGGDTKATRWACRSLLPHYAALGRADEVARIWQVCESNPRLEECVAAVDAWGKLHNIEEAEAIFDKMAAKWPTLSSKHYSVLLNIYANHKMLSKGKDLVKRMADSGCRIGPVTWDALVRLYIEAGEVEKADSILHKAGEQNRLRPMINSYLMIMDQYAKKGDIHNTEKMFHRMRQAGYVSRATQYQHLIRAYINAKAPCYGIADRMKADNIFPNKGLANMLAQVDAFKKNAVSDLLD</sequence>
<evidence type="ECO:0000313" key="10">
    <source>
        <dbReference type="Proteomes" id="UP001627284"/>
    </source>
</evidence>
<evidence type="ECO:0000256" key="1">
    <source>
        <dbReference type="ARBA" id="ARBA00004173"/>
    </source>
</evidence>
<organism evidence="9 10">
    <name type="scientific">Solanum stoloniferum</name>
    <dbReference type="NCBI Taxonomy" id="62892"/>
    <lineage>
        <taxon>Eukaryota</taxon>
        <taxon>Viridiplantae</taxon>
        <taxon>Streptophyta</taxon>
        <taxon>Embryophyta</taxon>
        <taxon>Tracheophyta</taxon>
        <taxon>Spermatophyta</taxon>
        <taxon>Magnoliopsida</taxon>
        <taxon>eudicotyledons</taxon>
        <taxon>Gunneridae</taxon>
        <taxon>Pentapetalae</taxon>
        <taxon>asterids</taxon>
        <taxon>lamiids</taxon>
        <taxon>Solanales</taxon>
        <taxon>Solanaceae</taxon>
        <taxon>Solanoideae</taxon>
        <taxon>Solaneae</taxon>
        <taxon>Solanum</taxon>
    </lineage>
</organism>
<dbReference type="InterPro" id="IPR033443">
    <property type="entry name" value="PROP1-like_PPR_dom"/>
</dbReference>
<feature type="repeat" description="PPR" evidence="6">
    <location>
        <begin position="514"/>
        <end position="548"/>
    </location>
</feature>
<evidence type="ECO:0000313" key="9">
    <source>
        <dbReference type="EMBL" id="KAL3352354.1"/>
    </source>
</evidence>
<dbReference type="NCBIfam" id="TIGR00756">
    <property type="entry name" value="PPR"/>
    <property type="match status" value="3"/>
</dbReference>
<feature type="compositionally biased region" description="Acidic residues" evidence="7">
    <location>
        <begin position="139"/>
        <end position="149"/>
    </location>
</feature>
<dbReference type="FunFam" id="1.25.40.10:FF:000394">
    <property type="entry name" value="Pentatricopeptide repeat-containing protein, mitochondrial"/>
    <property type="match status" value="1"/>
</dbReference>
<evidence type="ECO:0000256" key="3">
    <source>
        <dbReference type="ARBA" id="ARBA00022737"/>
    </source>
</evidence>
<accession>A0ABD2T867</accession>
<keyword evidence="4" id="KW-0809">Transit peptide</keyword>
<dbReference type="GO" id="GO:0005739">
    <property type="term" value="C:mitochondrion"/>
    <property type="evidence" value="ECO:0007669"/>
    <property type="project" value="UniProtKB-SubCell"/>
</dbReference>
<dbReference type="InterPro" id="IPR002885">
    <property type="entry name" value="PPR_rpt"/>
</dbReference>
<dbReference type="GO" id="GO:0003729">
    <property type="term" value="F:mRNA binding"/>
    <property type="evidence" value="ECO:0007669"/>
    <property type="project" value="UniProtKB-ARBA"/>
</dbReference>
<feature type="repeat" description="PPR" evidence="6">
    <location>
        <begin position="308"/>
        <end position="342"/>
    </location>
</feature>
<evidence type="ECO:0000256" key="2">
    <source>
        <dbReference type="ARBA" id="ARBA00007626"/>
    </source>
</evidence>
<comment type="caution">
    <text evidence="9">The sequence shown here is derived from an EMBL/GenBank/DDBJ whole genome shotgun (WGS) entry which is preliminary data.</text>
</comment>
<dbReference type="SUPFAM" id="SSF81901">
    <property type="entry name" value="HCP-like"/>
    <property type="match status" value="1"/>
</dbReference>
<dbReference type="Pfam" id="PF17177">
    <property type="entry name" value="PPR_long"/>
    <property type="match status" value="2"/>
</dbReference>
<dbReference type="PANTHER" id="PTHR45717:SF15">
    <property type="entry name" value="AGL218WP"/>
    <property type="match status" value="1"/>
</dbReference>
<feature type="compositionally biased region" description="Basic and acidic residues" evidence="7">
    <location>
        <begin position="164"/>
        <end position="174"/>
    </location>
</feature>
<keyword evidence="5" id="KW-0496">Mitochondrion</keyword>
<proteinExistence type="inferred from homology"/>
<feature type="domain" description="PROP1-like PPR" evidence="8">
    <location>
        <begin position="491"/>
        <end position="632"/>
    </location>
</feature>
<dbReference type="EMBL" id="JBJKTR010000012">
    <property type="protein sequence ID" value="KAL3352354.1"/>
    <property type="molecule type" value="Genomic_DNA"/>
</dbReference>
<reference evidence="9 10" key="1">
    <citation type="submission" date="2024-05" db="EMBL/GenBank/DDBJ databases">
        <title>De novo assembly of an allotetraploid wild potato.</title>
        <authorList>
            <person name="Hosaka A.J."/>
        </authorList>
    </citation>
    <scope>NUCLEOTIDE SEQUENCE [LARGE SCALE GENOMIC DNA]</scope>
    <source>
        <tissue evidence="9">Young leaves</tissue>
    </source>
</reference>
<keyword evidence="10" id="KW-1185">Reference proteome</keyword>
<dbReference type="Proteomes" id="UP001627284">
    <property type="component" value="Unassembled WGS sequence"/>
</dbReference>
<dbReference type="InterPro" id="IPR011990">
    <property type="entry name" value="TPR-like_helical_dom_sf"/>
</dbReference>
<feature type="region of interest" description="Disordered" evidence="7">
    <location>
        <begin position="130"/>
        <end position="187"/>
    </location>
</feature>
<dbReference type="Gene3D" id="1.25.40.10">
    <property type="entry name" value="Tetratricopeptide repeat domain"/>
    <property type="match status" value="2"/>
</dbReference>
<feature type="non-terminal residue" evidence="9">
    <location>
        <position position="1"/>
    </location>
</feature>
<evidence type="ECO:0000256" key="5">
    <source>
        <dbReference type="ARBA" id="ARBA00023128"/>
    </source>
</evidence>